<dbReference type="PANTHER" id="PTHR42908">
    <property type="entry name" value="TRANSLATION ELONGATION FACTOR-RELATED"/>
    <property type="match status" value="1"/>
</dbReference>
<evidence type="ECO:0000256" key="2">
    <source>
        <dbReference type="ARBA" id="ARBA00023134"/>
    </source>
</evidence>
<dbReference type="OrthoDB" id="364892at2759"/>
<dbReference type="AlphaFoldDB" id="A0A3S5A9C1"/>
<protein>
    <recommendedName>
        <fullName evidence="6">Elongation Factor G domain-containing protein</fullName>
    </recommendedName>
</protein>
<dbReference type="EMBL" id="CAAALY010009275">
    <property type="protein sequence ID" value="VEL10529.1"/>
    <property type="molecule type" value="Genomic_DNA"/>
</dbReference>
<keyword evidence="2" id="KW-0342">GTP-binding</keyword>
<proteinExistence type="predicted"/>
<keyword evidence="1" id="KW-0547">Nucleotide-binding</keyword>
<dbReference type="InterPro" id="IPR035647">
    <property type="entry name" value="EFG_III/V"/>
</dbReference>
<evidence type="ECO:0000313" key="4">
    <source>
        <dbReference type="EMBL" id="VEL10529.1"/>
    </source>
</evidence>
<organism evidence="4 5">
    <name type="scientific">Protopolystoma xenopodis</name>
    <dbReference type="NCBI Taxonomy" id="117903"/>
    <lineage>
        <taxon>Eukaryota</taxon>
        <taxon>Metazoa</taxon>
        <taxon>Spiralia</taxon>
        <taxon>Lophotrochozoa</taxon>
        <taxon>Platyhelminthes</taxon>
        <taxon>Monogenea</taxon>
        <taxon>Polyopisthocotylea</taxon>
        <taxon>Polystomatidea</taxon>
        <taxon>Polystomatidae</taxon>
        <taxon>Protopolystoma</taxon>
    </lineage>
</organism>
<dbReference type="Gene3D" id="3.30.70.870">
    <property type="entry name" value="Elongation Factor G (Translational Gtpase), domain 3"/>
    <property type="match status" value="1"/>
</dbReference>
<evidence type="ECO:0000256" key="3">
    <source>
        <dbReference type="SAM" id="SignalP"/>
    </source>
</evidence>
<keyword evidence="3" id="KW-0732">Signal</keyword>
<evidence type="ECO:0000313" key="5">
    <source>
        <dbReference type="Proteomes" id="UP000784294"/>
    </source>
</evidence>
<feature type="signal peptide" evidence="3">
    <location>
        <begin position="1"/>
        <end position="16"/>
    </location>
</feature>
<dbReference type="GO" id="GO:0005525">
    <property type="term" value="F:GTP binding"/>
    <property type="evidence" value="ECO:0007669"/>
    <property type="project" value="UniProtKB-KW"/>
</dbReference>
<dbReference type="GO" id="GO:0005829">
    <property type="term" value="C:cytosol"/>
    <property type="evidence" value="ECO:0007669"/>
    <property type="project" value="TreeGrafter"/>
</dbReference>
<dbReference type="GO" id="GO:1990904">
    <property type="term" value="C:ribonucleoprotein complex"/>
    <property type="evidence" value="ECO:0007669"/>
    <property type="project" value="TreeGrafter"/>
</dbReference>
<evidence type="ECO:0008006" key="6">
    <source>
        <dbReference type="Google" id="ProtNLM"/>
    </source>
</evidence>
<sequence>MFLLHSLLFLIHATHSSDKSPNFTVLPLAGLALHHCTPVLSVVLEPASAADPDDIVRLERGLRLLERADSCAEVKITSRGEYLLQAAGEIHLQKCLEDLTTHFAPEVELHVSPVVVPFRETVTQACLPPLRMPAADASLRLARQRLETAIRAITQAFSSALPPHRQSA</sequence>
<comment type="caution">
    <text evidence="4">The sequence shown here is derived from an EMBL/GenBank/DDBJ whole genome shotgun (WGS) entry which is preliminary data.</text>
</comment>
<dbReference type="GO" id="GO:0042256">
    <property type="term" value="P:cytosolic ribosome assembly"/>
    <property type="evidence" value="ECO:0007669"/>
    <property type="project" value="TreeGrafter"/>
</dbReference>
<accession>A0A3S5A9C1</accession>
<dbReference type="Proteomes" id="UP000784294">
    <property type="component" value="Unassembled WGS sequence"/>
</dbReference>
<gene>
    <name evidence="4" type="ORF">PXEA_LOCUS3969</name>
</gene>
<evidence type="ECO:0000256" key="1">
    <source>
        <dbReference type="ARBA" id="ARBA00022741"/>
    </source>
</evidence>
<dbReference type="FunFam" id="3.30.70.870:FF:000002">
    <property type="entry name" value="Translation elongation factor 2"/>
    <property type="match status" value="1"/>
</dbReference>
<dbReference type="GO" id="GO:0003924">
    <property type="term" value="F:GTPase activity"/>
    <property type="evidence" value="ECO:0007669"/>
    <property type="project" value="TreeGrafter"/>
</dbReference>
<dbReference type="SUPFAM" id="SSF54980">
    <property type="entry name" value="EF-G C-terminal domain-like"/>
    <property type="match status" value="1"/>
</dbReference>
<reference evidence="4" key="1">
    <citation type="submission" date="2018-11" db="EMBL/GenBank/DDBJ databases">
        <authorList>
            <consortium name="Pathogen Informatics"/>
        </authorList>
    </citation>
    <scope>NUCLEOTIDE SEQUENCE</scope>
</reference>
<feature type="chain" id="PRO_5018562040" description="Elongation Factor G domain-containing protein" evidence="3">
    <location>
        <begin position="17"/>
        <end position="168"/>
    </location>
</feature>
<name>A0A3S5A9C1_9PLAT</name>
<dbReference type="GO" id="GO:0043022">
    <property type="term" value="F:ribosome binding"/>
    <property type="evidence" value="ECO:0007669"/>
    <property type="project" value="TreeGrafter"/>
</dbReference>
<dbReference type="PANTHER" id="PTHR42908:SF3">
    <property type="entry name" value="ELONGATION FACTOR-LIKE GTPASE 1"/>
    <property type="match status" value="1"/>
</dbReference>
<keyword evidence="5" id="KW-1185">Reference proteome</keyword>